<keyword evidence="3" id="KW-1185">Reference proteome</keyword>
<proteinExistence type="predicted"/>
<comment type="caution">
    <text evidence="2">The sequence shown here is derived from an EMBL/GenBank/DDBJ whole genome shotgun (WGS) entry which is preliminary data.</text>
</comment>
<evidence type="ECO:0000313" key="2">
    <source>
        <dbReference type="EMBL" id="KAK6640762.1"/>
    </source>
</evidence>
<evidence type="ECO:0000313" key="3">
    <source>
        <dbReference type="Proteomes" id="UP001359485"/>
    </source>
</evidence>
<dbReference type="EMBL" id="JAWJWF010000001">
    <property type="protein sequence ID" value="KAK6640762.1"/>
    <property type="molecule type" value="Genomic_DNA"/>
</dbReference>
<evidence type="ECO:0000256" key="1">
    <source>
        <dbReference type="SAM" id="Phobius"/>
    </source>
</evidence>
<gene>
    <name evidence="2" type="ORF">RUM44_012459</name>
</gene>
<protein>
    <submittedName>
        <fullName evidence="2">Uncharacterized protein</fullName>
    </submittedName>
</protein>
<accession>A0ABR1BBP5</accession>
<keyword evidence="1" id="KW-0812">Transmembrane</keyword>
<keyword evidence="1" id="KW-1133">Transmembrane helix</keyword>
<dbReference type="Proteomes" id="UP001359485">
    <property type="component" value="Unassembled WGS sequence"/>
</dbReference>
<name>A0ABR1BBP5_POLSC</name>
<feature type="transmembrane region" description="Helical" evidence="1">
    <location>
        <begin position="48"/>
        <end position="67"/>
    </location>
</feature>
<dbReference type="InterPro" id="IPR003205">
    <property type="entry name" value="Cyt_c_oxidase_su8"/>
</dbReference>
<dbReference type="Pfam" id="PF02285">
    <property type="entry name" value="COX8"/>
    <property type="match status" value="1"/>
</dbReference>
<reference evidence="2 3" key="1">
    <citation type="submission" date="2023-09" db="EMBL/GenBank/DDBJ databases">
        <title>Genomes of two closely related lineages of the louse Polyplax serrata with different host specificities.</title>
        <authorList>
            <person name="Martinu J."/>
            <person name="Tarabai H."/>
            <person name="Stefka J."/>
            <person name="Hypsa V."/>
        </authorList>
    </citation>
    <scope>NUCLEOTIDE SEQUENCE [LARGE SCALE GENOMIC DNA]</scope>
    <source>
        <strain evidence="2">98ZLc_SE</strain>
    </source>
</reference>
<keyword evidence="1" id="KW-0472">Membrane</keyword>
<organism evidence="2 3">
    <name type="scientific">Polyplax serrata</name>
    <name type="common">Common mouse louse</name>
    <dbReference type="NCBI Taxonomy" id="468196"/>
    <lineage>
        <taxon>Eukaryota</taxon>
        <taxon>Metazoa</taxon>
        <taxon>Ecdysozoa</taxon>
        <taxon>Arthropoda</taxon>
        <taxon>Hexapoda</taxon>
        <taxon>Insecta</taxon>
        <taxon>Pterygota</taxon>
        <taxon>Neoptera</taxon>
        <taxon>Paraneoptera</taxon>
        <taxon>Psocodea</taxon>
        <taxon>Troctomorpha</taxon>
        <taxon>Phthiraptera</taxon>
        <taxon>Anoplura</taxon>
        <taxon>Polyplacidae</taxon>
        <taxon>Polyplax</taxon>
    </lineage>
</organism>
<sequence>MISQKLIPAARGFLSRKAFPVAGQNQQSVRNYVKATPPRVRISFQEKMALISLICLGTIAYPVWVVAHVKEYQKPN</sequence>